<dbReference type="Proteomes" id="UP000002051">
    <property type="component" value="Chromosome 8"/>
</dbReference>
<dbReference type="InterPro" id="IPR024750">
    <property type="entry name" value="Ca_ATPase_N_dom"/>
</dbReference>
<organism evidence="2 4">
    <name type="scientific">Medicago truncatula</name>
    <name type="common">Barrel medic</name>
    <name type="synonym">Medicago tribuloides</name>
    <dbReference type="NCBI Taxonomy" id="3880"/>
    <lineage>
        <taxon>Eukaryota</taxon>
        <taxon>Viridiplantae</taxon>
        <taxon>Streptophyta</taxon>
        <taxon>Embryophyta</taxon>
        <taxon>Tracheophyta</taxon>
        <taxon>Spermatophyta</taxon>
        <taxon>Magnoliopsida</taxon>
        <taxon>eudicotyledons</taxon>
        <taxon>Gunneridae</taxon>
        <taxon>Pentapetalae</taxon>
        <taxon>rosids</taxon>
        <taxon>fabids</taxon>
        <taxon>Fabales</taxon>
        <taxon>Fabaceae</taxon>
        <taxon>Papilionoideae</taxon>
        <taxon>50 kb inversion clade</taxon>
        <taxon>NPAAA clade</taxon>
        <taxon>Hologalegina</taxon>
        <taxon>IRL clade</taxon>
        <taxon>Trifolieae</taxon>
        <taxon>Medicago</taxon>
    </lineage>
</organism>
<reference evidence="2 4" key="2">
    <citation type="journal article" date="2014" name="BMC Genomics">
        <title>An improved genome release (version Mt4.0) for the model legume Medicago truncatula.</title>
        <authorList>
            <person name="Tang H."/>
            <person name="Krishnakumar V."/>
            <person name="Bidwell S."/>
            <person name="Rosen B."/>
            <person name="Chan A."/>
            <person name="Zhou S."/>
            <person name="Gentzbittel L."/>
            <person name="Childs K.L."/>
            <person name="Yandell M."/>
            <person name="Gundlach H."/>
            <person name="Mayer K.F."/>
            <person name="Schwartz D.C."/>
            <person name="Town C.D."/>
        </authorList>
    </citation>
    <scope>GENOME REANNOTATION</scope>
    <source>
        <strain evidence="2">A17</strain>
        <strain evidence="3 4">cv. Jemalong A17</strain>
    </source>
</reference>
<evidence type="ECO:0000313" key="3">
    <source>
        <dbReference type="EnsemblPlants" id="KEH19262"/>
    </source>
</evidence>
<dbReference type="EnsemblPlants" id="KEH19262">
    <property type="protein sequence ID" value="KEH19262"/>
    <property type="gene ID" value="MTR_8g445990"/>
</dbReference>
<keyword evidence="4" id="KW-1185">Reference proteome</keyword>
<sequence>MEGFLKDFELEDKDRSIDALSRWRSAVSLVKNPRRRFRNAADLGKRVLLNSGPPNFPKIAILTPKKKTTKPPLSFAPVTVFAPRSILTRLEMSMDIHGYREYDTVPIPLDKYDTRVRLVPSWVPTKWIPAGY</sequence>
<evidence type="ECO:0000313" key="4">
    <source>
        <dbReference type="Proteomes" id="UP000002051"/>
    </source>
</evidence>
<dbReference type="AlphaFoldDB" id="A0A072TPC8"/>
<protein>
    <submittedName>
        <fullName evidence="2">Ca2+-ATPase amino-terminal autoinhibitory domain protein</fullName>
    </submittedName>
</protein>
<gene>
    <name evidence="2" type="ordered locus">MTR_8g445990</name>
</gene>
<dbReference type="EMBL" id="CM001224">
    <property type="protein sequence ID" value="KEH19262.1"/>
    <property type="molecule type" value="Genomic_DNA"/>
</dbReference>
<feature type="domain" description="Calcium-transporting P-type ATPase N-terminal autoinhibitory" evidence="1">
    <location>
        <begin position="6"/>
        <end position="46"/>
    </location>
</feature>
<reference evidence="3" key="3">
    <citation type="submission" date="2015-04" db="UniProtKB">
        <authorList>
            <consortium name="EnsemblPlants"/>
        </authorList>
    </citation>
    <scope>IDENTIFICATION</scope>
    <source>
        <strain evidence="3">cv. Jemalong A17</strain>
    </source>
</reference>
<evidence type="ECO:0000313" key="2">
    <source>
        <dbReference type="EMBL" id="KEH19262.1"/>
    </source>
</evidence>
<evidence type="ECO:0000259" key="1">
    <source>
        <dbReference type="Pfam" id="PF12515"/>
    </source>
</evidence>
<accession>A0A072TPC8</accession>
<dbReference type="GO" id="GO:0005516">
    <property type="term" value="F:calmodulin binding"/>
    <property type="evidence" value="ECO:0007669"/>
    <property type="project" value="InterPro"/>
</dbReference>
<dbReference type="HOGENOM" id="CLU_1920246_0_0_1"/>
<dbReference type="Pfam" id="PF12515">
    <property type="entry name" value="CaATP_NAI"/>
    <property type="match status" value="1"/>
</dbReference>
<proteinExistence type="predicted"/>
<dbReference type="Gene3D" id="1.20.5.170">
    <property type="match status" value="1"/>
</dbReference>
<reference evidence="2 4" key="1">
    <citation type="journal article" date="2011" name="Nature">
        <title>The Medicago genome provides insight into the evolution of rhizobial symbioses.</title>
        <authorList>
            <person name="Young N.D."/>
            <person name="Debelle F."/>
            <person name="Oldroyd G.E."/>
            <person name="Geurts R."/>
            <person name="Cannon S.B."/>
            <person name="Udvardi M.K."/>
            <person name="Benedito V.A."/>
            <person name="Mayer K.F."/>
            <person name="Gouzy J."/>
            <person name="Schoof H."/>
            <person name="Van de Peer Y."/>
            <person name="Proost S."/>
            <person name="Cook D.R."/>
            <person name="Meyers B.C."/>
            <person name="Spannagl M."/>
            <person name="Cheung F."/>
            <person name="De Mita S."/>
            <person name="Krishnakumar V."/>
            <person name="Gundlach H."/>
            <person name="Zhou S."/>
            <person name="Mudge J."/>
            <person name="Bharti A.K."/>
            <person name="Murray J.D."/>
            <person name="Naoumkina M.A."/>
            <person name="Rosen B."/>
            <person name="Silverstein K.A."/>
            <person name="Tang H."/>
            <person name="Rombauts S."/>
            <person name="Zhao P.X."/>
            <person name="Zhou P."/>
            <person name="Barbe V."/>
            <person name="Bardou P."/>
            <person name="Bechner M."/>
            <person name="Bellec A."/>
            <person name="Berger A."/>
            <person name="Berges H."/>
            <person name="Bidwell S."/>
            <person name="Bisseling T."/>
            <person name="Choisne N."/>
            <person name="Couloux A."/>
            <person name="Denny R."/>
            <person name="Deshpande S."/>
            <person name="Dai X."/>
            <person name="Doyle J.J."/>
            <person name="Dudez A.M."/>
            <person name="Farmer A.D."/>
            <person name="Fouteau S."/>
            <person name="Franken C."/>
            <person name="Gibelin C."/>
            <person name="Gish J."/>
            <person name="Goldstein S."/>
            <person name="Gonzalez A.J."/>
            <person name="Green P.J."/>
            <person name="Hallab A."/>
            <person name="Hartog M."/>
            <person name="Hua A."/>
            <person name="Humphray S.J."/>
            <person name="Jeong D.H."/>
            <person name="Jing Y."/>
            <person name="Jocker A."/>
            <person name="Kenton S.M."/>
            <person name="Kim D.J."/>
            <person name="Klee K."/>
            <person name="Lai H."/>
            <person name="Lang C."/>
            <person name="Lin S."/>
            <person name="Macmil S.L."/>
            <person name="Magdelenat G."/>
            <person name="Matthews L."/>
            <person name="McCorrison J."/>
            <person name="Monaghan E.L."/>
            <person name="Mun J.H."/>
            <person name="Najar F.Z."/>
            <person name="Nicholson C."/>
            <person name="Noirot C."/>
            <person name="O'Bleness M."/>
            <person name="Paule C.R."/>
            <person name="Poulain J."/>
            <person name="Prion F."/>
            <person name="Qin B."/>
            <person name="Qu C."/>
            <person name="Retzel E.F."/>
            <person name="Riddle C."/>
            <person name="Sallet E."/>
            <person name="Samain S."/>
            <person name="Samson N."/>
            <person name="Sanders I."/>
            <person name="Saurat O."/>
            <person name="Scarpelli C."/>
            <person name="Schiex T."/>
            <person name="Segurens B."/>
            <person name="Severin A.J."/>
            <person name="Sherrier D.J."/>
            <person name="Shi R."/>
            <person name="Sims S."/>
            <person name="Singer S.R."/>
            <person name="Sinharoy S."/>
            <person name="Sterck L."/>
            <person name="Viollet A."/>
            <person name="Wang B.B."/>
            <person name="Wang K."/>
            <person name="Wang M."/>
            <person name="Wang X."/>
            <person name="Warfsmann J."/>
            <person name="Weissenbach J."/>
            <person name="White D.D."/>
            <person name="White J.D."/>
            <person name="Wiley G.B."/>
            <person name="Wincker P."/>
            <person name="Xing Y."/>
            <person name="Yang L."/>
            <person name="Yao Z."/>
            <person name="Ying F."/>
            <person name="Zhai J."/>
            <person name="Zhou L."/>
            <person name="Zuber A."/>
            <person name="Denarie J."/>
            <person name="Dixon R.A."/>
            <person name="May G.D."/>
            <person name="Schwartz D.C."/>
            <person name="Rogers J."/>
            <person name="Quetier F."/>
            <person name="Town C.D."/>
            <person name="Roe B.A."/>
        </authorList>
    </citation>
    <scope>NUCLEOTIDE SEQUENCE [LARGE SCALE GENOMIC DNA]</scope>
    <source>
        <strain evidence="2">A17</strain>
        <strain evidence="3 4">cv. Jemalong A17</strain>
    </source>
</reference>
<name>A0A072TPC8_MEDTR</name>